<reference evidence="2 3" key="1">
    <citation type="journal article" date="2012" name="J. Bacteriol.">
        <title>Genome sequence of Rhizobium grahamii CCGE502, a broad-host-range symbiont with low nodulation competitiveness in Phaseolus vulgaris.</title>
        <authorList>
            <person name="Althabegoiti M.J."/>
            <person name="Lozano L."/>
            <person name="Torres-Tejerizo G."/>
            <person name="Ormeno-Orrillo E."/>
            <person name="Rogel M.A."/>
            <person name="Gonzalez V."/>
            <person name="Martinez-Romero E."/>
        </authorList>
    </citation>
    <scope>NUCLEOTIDE SEQUENCE [LARGE SCALE GENOMIC DNA]</scope>
    <source>
        <strain evidence="2 3">CCGE 502</strain>
    </source>
</reference>
<proteinExistence type="predicted"/>
<name>S3IBH4_9HYPH</name>
<evidence type="ECO:0000313" key="3">
    <source>
        <dbReference type="Proteomes" id="UP000014411"/>
    </source>
</evidence>
<keyword evidence="3" id="KW-1185">Reference proteome</keyword>
<accession>S3IBH4</accession>
<protein>
    <submittedName>
        <fullName evidence="2">Uncharacterized protein</fullName>
    </submittedName>
</protein>
<organism evidence="2 3">
    <name type="scientific">Rhizobium grahamii CCGE 502</name>
    <dbReference type="NCBI Taxonomy" id="990285"/>
    <lineage>
        <taxon>Bacteria</taxon>
        <taxon>Pseudomonadati</taxon>
        <taxon>Pseudomonadota</taxon>
        <taxon>Alphaproteobacteria</taxon>
        <taxon>Hyphomicrobiales</taxon>
        <taxon>Rhizobiaceae</taxon>
        <taxon>Rhizobium/Agrobacterium group</taxon>
        <taxon>Rhizobium</taxon>
    </lineage>
</organism>
<dbReference type="AlphaFoldDB" id="S3IBH4"/>
<gene>
    <name evidence="2" type="ORF">RGCCGE502_19470</name>
</gene>
<dbReference type="EMBL" id="AEYE02000023">
    <property type="protein sequence ID" value="EPE96578.1"/>
    <property type="molecule type" value="Genomic_DNA"/>
</dbReference>
<feature type="compositionally biased region" description="Polar residues" evidence="1">
    <location>
        <begin position="88"/>
        <end position="104"/>
    </location>
</feature>
<dbReference type="HOGENOM" id="CLU_073586_0_0_5"/>
<sequence length="327" mass="35293">MITADINPRHAAVEWAGIIRRNGRFEGAIKSLSLVSGGFCFHAAAKLVSTADLGAIGPFRLTAKVWAPVPVPRQDASGIDGTFNSSGRSFATRTSEENSMTNVYNDGAPAGSRAKSTLTAFFDSRSNAEDAVDKLKEAGVVDVRLMPGYEADGEGSAAAVEGSGFWSRLGDWFFPAEDREVYAEGLRRGGFLVSASVDRSNYDTAHDILDDEGSIDMDERADFWRTEGWTAGKDNQASATKDDVFQPDAAASAAAGVGRYTRSTEATSPRVRAYELVEEFPDDVVDDVLPTGHQRDVSEGDRPLGDREAREQSIDDLRQSQILPGNR</sequence>
<evidence type="ECO:0000256" key="1">
    <source>
        <dbReference type="SAM" id="MobiDB-lite"/>
    </source>
</evidence>
<feature type="region of interest" description="Disordered" evidence="1">
    <location>
        <begin position="285"/>
        <end position="327"/>
    </location>
</feature>
<comment type="caution">
    <text evidence="2">The sequence shown here is derived from an EMBL/GenBank/DDBJ whole genome shotgun (WGS) entry which is preliminary data.</text>
</comment>
<feature type="region of interest" description="Disordered" evidence="1">
    <location>
        <begin position="88"/>
        <end position="108"/>
    </location>
</feature>
<dbReference type="STRING" id="990285.RGCCGE502_19470"/>
<dbReference type="Proteomes" id="UP000014411">
    <property type="component" value="Unassembled WGS sequence"/>
</dbReference>
<dbReference type="eggNOG" id="COG3861">
    <property type="taxonomic scope" value="Bacteria"/>
</dbReference>
<feature type="compositionally biased region" description="Basic and acidic residues" evidence="1">
    <location>
        <begin position="293"/>
        <end position="318"/>
    </location>
</feature>
<evidence type="ECO:0000313" key="2">
    <source>
        <dbReference type="EMBL" id="EPE96578.1"/>
    </source>
</evidence>